<organism evidence="2 3">
    <name type="scientific">Ruminococcus gauvreauii</name>
    <dbReference type="NCBI Taxonomy" id="438033"/>
    <lineage>
        <taxon>Bacteria</taxon>
        <taxon>Bacillati</taxon>
        <taxon>Bacillota</taxon>
        <taxon>Clostridia</taxon>
        <taxon>Eubacteriales</taxon>
        <taxon>Oscillospiraceae</taxon>
        <taxon>Ruminococcus</taxon>
    </lineage>
</organism>
<feature type="domain" description="TfoX C-terminal" evidence="1">
    <location>
        <begin position="3"/>
        <end position="79"/>
    </location>
</feature>
<dbReference type="InterPro" id="IPR007077">
    <property type="entry name" value="TfoX_C"/>
</dbReference>
<evidence type="ECO:0000313" key="2">
    <source>
        <dbReference type="EMBL" id="UWP60741.1"/>
    </source>
</evidence>
<dbReference type="PANTHER" id="PTHR36121">
    <property type="entry name" value="PROTEIN SXY"/>
    <property type="match status" value="1"/>
</dbReference>
<dbReference type="InterPro" id="IPR047525">
    <property type="entry name" value="TfoX-like"/>
</dbReference>
<protein>
    <submittedName>
        <fullName evidence="2">TfoX/Sxy family protein</fullName>
    </submittedName>
</protein>
<dbReference type="Pfam" id="PF04994">
    <property type="entry name" value="TfoX_C"/>
    <property type="match status" value="1"/>
</dbReference>
<dbReference type="PANTHER" id="PTHR36121:SF1">
    <property type="entry name" value="PROTEIN SXY"/>
    <property type="match status" value="1"/>
</dbReference>
<name>A0ABY5VL39_9FIRM</name>
<reference evidence="2" key="1">
    <citation type="journal article" date="2022" name="Cell">
        <title>Design, construction, and in vivo augmentation of a complex gut microbiome.</title>
        <authorList>
            <person name="Cheng A.G."/>
            <person name="Ho P.Y."/>
            <person name="Aranda-Diaz A."/>
            <person name="Jain S."/>
            <person name="Yu F.B."/>
            <person name="Meng X."/>
            <person name="Wang M."/>
            <person name="Iakiviak M."/>
            <person name="Nagashima K."/>
            <person name="Zhao A."/>
            <person name="Murugkar P."/>
            <person name="Patil A."/>
            <person name="Atabakhsh K."/>
            <person name="Weakley A."/>
            <person name="Yan J."/>
            <person name="Brumbaugh A.R."/>
            <person name="Higginbottom S."/>
            <person name="Dimas A."/>
            <person name="Shiver A.L."/>
            <person name="Deutschbauer A."/>
            <person name="Neff N."/>
            <person name="Sonnenburg J.L."/>
            <person name="Huang K.C."/>
            <person name="Fischbach M.A."/>
        </authorList>
    </citation>
    <scope>NUCLEOTIDE SEQUENCE</scope>
    <source>
        <strain evidence="2">DSM 19829</strain>
    </source>
</reference>
<keyword evidence="3" id="KW-1185">Reference proteome</keyword>
<evidence type="ECO:0000259" key="1">
    <source>
        <dbReference type="Pfam" id="PF04994"/>
    </source>
</evidence>
<proteinExistence type="predicted"/>
<dbReference type="Gene3D" id="1.10.150.20">
    <property type="entry name" value="5' to 3' exonuclease, C-terminal subdomain"/>
    <property type="match status" value="1"/>
</dbReference>
<sequence>MGELSKLPNIGKVVEEQLNQVGITTFEELKALGSQQAWLKIKAIDDSACIHRLYGIEGAIQGIKKTQLSEEKKKELKEFYNKFKG</sequence>
<gene>
    <name evidence="2" type="ORF">NQ502_06820</name>
</gene>
<accession>A0ABY5VL39</accession>
<dbReference type="Proteomes" id="UP001060164">
    <property type="component" value="Chromosome"/>
</dbReference>
<evidence type="ECO:0000313" key="3">
    <source>
        <dbReference type="Proteomes" id="UP001060164"/>
    </source>
</evidence>
<dbReference type="RefSeq" id="WP_028530350.1">
    <property type="nucleotide sequence ID" value="NZ_CABLBR010000002.1"/>
</dbReference>
<dbReference type="EMBL" id="CP102290">
    <property type="protein sequence ID" value="UWP60741.1"/>
    <property type="molecule type" value="Genomic_DNA"/>
</dbReference>